<evidence type="ECO:0000313" key="1">
    <source>
        <dbReference type="EMBL" id="KAG7534121.1"/>
    </source>
</evidence>
<name>A0A8T1XSD7_9BRAS</name>
<sequence>MSRIFSSSLGRFFASKARNNAIKLNAEAEQKAKAAMKITKADESREAEEALHEGNRRLGSVDAMKVVKILKMTDGEKSG</sequence>
<proteinExistence type="predicted"/>
<keyword evidence="2" id="KW-1185">Reference proteome</keyword>
<organism evidence="1 2">
    <name type="scientific">Arabidopsis thaliana x Arabidopsis arenosa</name>
    <dbReference type="NCBI Taxonomy" id="1240361"/>
    <lineage>
        <taxon>Eukaryota</taxon>
        <taxon>Viridiplantae</taxon>
        <taxon>Streptophyta</taxon>
        <taxon>Embryophyta</taxon>
        <taxon>Tracheophyta</taxon>
        <taxon>Spermatophyta</taxon>
        <taxon>Magnoliopsida</taxon>
        <taxon>eudicotyledons</taxon>
        <taxon>Gunneridae</taxon>
        <taxon>Pentapetalae</taxon>
        <taxon>rosids</taxon>
        <taxon>malvids</taxon>
        <taxon>Brassicales</taxon>
        <taxon>Brassicaceae</taxon>
        <taxon>Camelineae</taxon>
        <taxon>Arabidopsis</taxon>
    </lineage>
</organism>
<comment type="caution">
    <text evidence="1">The sequence shown here is derived from an EMBL/GenBank/DDBJ whole genome shotgun (WGS) entry which is preliminary data.</text>
</comment>
<dbReference type="AlphaFoldDB" id="A0A8T1XSD7"/>
<evidence type="ECO:0000313" key="2">
    <source>
        <dbReference type="Proteomes" id="UP000694240"/>
    </source>
</evidence>
<accession>A0A8T1XSD7</accession>
<dbReference type="Proteomes" id="UP000694240">
    <property type="component" value="Chromosome 13"/>
</dbReference>
<reference evidence="1 2" key="1">
    <citation type="submission" date="2020-12" db="EMBL/GenBank/DDBJ databases">
        <title>Concerted genomic and epigenomic changes stabilize Arabidopsis allopolyploids.</title>
        <authorList>
            <person name="Chen Z."/>
        </authorList>
    </citation>
    <scope>NUCLEOTIDE SEQUENCE [LARGE SCALE GENOMIC DNA]</scope>
    <source>
        <strain evidence="1">Allo738</strain>
        <tissue evidence="1">Leaf</tissue>
    </source>
</reference>
<gene>
    <name evidence="1" type="ORF">ISN45_Aa08g016970</name>
</gene>
<dbReference type="EMBL" id="JAEFBK010000013">
    <property type="protein sequence ID" value="KAG7534121.1"/>
    <property type="molecule type" value="Genomic_DNA"/>
</dbReference>
<protein>
    <submittedName>
        <fullName evidence="1">Uncharacterized protein</fullName>
    </submittedName>
</protein>